<dbReference type="CDD" id="cd01748">
    <property type="entry name" value="GATase1_IGP_Synthase"/>
    <property type="match status" value="1"/>
</dbReference>
<evidence type="ECO:0000256" key="10">
    <source>
        <dbReference type="ARBA" id="ARBA00047838"/>
    </source>
</evidence>
<gene>
    <name evidence="13" type="ORF">MNBD_NITROSPIRAE01-604</name>
</gene>
<dbReference type="GO" id="GO:0000105">
    <property type="term" value="P:L-histidine biosynthetic process"/>
    <property type="evidence" value="ECO:0007669"/>
    <property type="project" value="UniProtKB-UniPathway"/>
</dbReference>
<protein>
    <submittedName>
        <fullName evidence="13">Imidazole glycerol phosphate synthase amidotransferase subunit</fullName>
        <ecNumber evidence="13">2.4.2.-</ecNumber>
    </submittedName>
</protein>
<evidence type="ECO:0000256" key="1">
    <source>
        <dbReference type="ARBA" id="ARBA00004496"/>
    </source>
</evidence>
<dbReference type="Pfam" id="PF00117">
    <property type="entry name" value="GATase"/>
    <property type="match status" value="1"/>
</dbReference>
<dbReference type="EC" id="2.4.2.-" evidence="13"/>
<evidence type="ECO:0000313" key="13">
    <source>
        <dbReference type="EMBL" id="VAX28718.1"/>
    </source>
</evidence>
<comment type="catalytic activity">
    <reaction evidence="10">
        <text>5-[(5-phospho-1-deoxy-D-ribulos-1-ylimino)methylamino]-1-(5-phospho-beta-D-ribosyl)imidazole-4-carboxamide + L-glutamine = D-erythro-1-(imidazol-4-yl)glycerol 3-phosphate + 5-amino-1-(5-phospho-beta-D-ribosyl)imidazole-4-carboxamide + L-glutamate + H(+)</text>
        <dbReference type="Rhea" id="RHEA:24793"/>
        <dbReference type="ChEBI" id="CHEBI:15378"/>
        <dbReference type="ChEBI" id="CHEBI:29985"/>
        <dbReference type="ChEBI" id="CHEBI:58278"/>
        <dbReference type="ChEBI" id="CHEBI:58359"/>
        <dbReference type="ChEBI" id="CHEBI:58475"/>
        <dbReference type="ChEBI" id="CHEBI:58525"/>
        <dbReference type="EC" id="4.3.2.10"/>
    </reaction>
</comment>
<evidence type="ECO:0000256" key="9">
    <source>
        <dbReference type="ARBA" id="ARBA00023239"/>
    </source>
</evidence>
<keyword evidence="9" id="KW-0456">Lyase</keyword>
<dbReference type="GO" id="GO:0016829">
    <property type="term" value="F:lyase activity"/>
    <property type="evidence" value="ECO:0007669"/>
    <property type="project" value="UniProtKB-KW"/>
</dbReference>
<dbReference type="EMBL" id="UOGF01000042">
    <property type="protein sequence ID" value="VAX28718.1"/>
    <property type="molecule type" value="Genomic_DNA"/>
</dbReference>
<keyword evidence="7" id="KW-0315">Glutamine amidotransferase</keyword>
<dbReference type="GO" id="GO:0005737">
    <property type="term" value="C:cytoplasm"/>
    <property type="evidence" value="ECO:0007669"/>
    <property type="project" value="UniProtKB-SubCell"/>
</dbReference>
<evidence type="ECO:0000256" key="7">
    <source>
        <dbReference type="ARBA" id="ARBA00022962"/>
    </source>
</evidence>
<keyword evidence="13" id="KW-0328">Glycosyltransferase</keyword>
<feature type="domain" description="Glutamine amidotransferase" evidence="12">
    <location>
        <begin position="4"/>
        <end position="198"/>
    </location>
</feature>
<dbReference type="GO" id="GO:0000107">
    <property type="term" value="F:imidazoleglycerol-phosphate synthase activity"/>
    <property type="evidence" value="ECO:0007669"/>
    <property type="project" value="TreeGrafter"/>
</dbReference>
<proteinExistence type="inferred from homology"/>
<dbReference type="PANTHER" id="PTHR42701">
    <property type="entry name" value="IMIDAZOLE GLYCEROL PHOSPHATE SYNTHASE SUBUNIT HISH"/>
    <property type="match status" value="1"/>
</dbReference>
<organism evidence="13">
    <name type="scientific">hydrothermal vent metagenome</name>
    <dbReference type="NCBI Taxonomy" id="652676"/>
    <lineage>
        <taxon>unclassified sequences</taxon>
        <taxon>metagenomes</taxon>
        <taxon>ecological metagenomes</taxon>
    </lineage>
</organism>
<dbReference type="UniPathway" id="UPA00031">
    <property type="reaction ID" value="UER00010"/>
</dbReference>
<dbReference type="HAMAP" id="MF_00278">
    <property type="entry name" value="HisH"/>
    <property type="match status" value="1"/>
</dbReference>
<comment type="subunit">
    <text evidence="3">Heterodimer of HisH and HisF.</text>
</comment>
<keyword evidence="8" id="KW-0368">Histidine biosynthesis</keyword>
<dbReference type="PIRSF" id="PIRSF000495">
    <property type="entry name" value="Amidotransf_hisH"/>
    <property type="match status" value="1"/>
</dbReference>
<dbReference type="AlphaFoldDB" id="A0A3B1CXU5"/>
<evidence type="ECO:0000256" key="2">
    <source>
        <dbReference type="ARBA" id="ARBA00005091"/>
    </source>
</evidence>
<dbReference type="PANTHER" id="PTHR42701:SF1">
    <property type="entry name" value="IMIDAZOLE GLYCEROL PHOSPHATE SYNTHASE SUBUNIT HISH"/>
    <property type="match status" value="1"/>
</dbReference>
<comment type="subcellular location">
    <subcellularLocation>
        <location evidence="1">Cytoplasm</location>
    </subcellularLocation>
</comment>
<name>A0A3B1CXU5_9ZZZZ</name>
<evidence type="ECO:0000256" key="11">
    <source>
        <dbReference type="ARBA" id="ARBA00049534"/>
    </source>
</evidence>
<evidence type="ECO:0000256" key="5">
    <source>
        <dbReference type="ARBA" id="ARBA00022605"/>
    </source>
</evidence>
<sequence length="201" mass="22461">MKIVIVDYGSGNLRSVQRSFERAGFSSQITHDPNILSEATHLVVPGVGAFSDCMDNLEKLQLLEPIREFIKADKPYLGMCLGLQILFSEGTEFGSKPGLGILPGQVLRFAKNELKVPHMGWNQITIQKEIPQLKGIPNGTYFYFVHSYYGTPENKECIATTTDYGVQFPSAIAQGRLFACQFHPEKSQEMGRQLLKNFANL</sequence>
<dbReference type="Gene3D" id="3.40.50.880">
    <property type="match status" value="1"/>
</dbReference>
<keyword evidence="4" id="KW-0963">Cytoplasm</keyword>
<dbReference type="InterPro" id="IPR010139">
    <property type="entry name" value="Imidazole-glycPsynth_HisH"/>
</dbReference>
<dbReference type="NCBIfam" id="TIGR01855">
    <property type="entry name" value="IMP_synth_hisH"/>
    <property type="match status" value="1"/>
</dbReference>
<dbReference type="SUPFAM" id="SSF52317">
    <property type="entry name" value="Class I glutamine amidotransferase-like"/>
    <property type="match status" value="1"/>
</dbReference>
<dbReference type="FunFam" id="3.40.50.880:FF:000009">
    <property type="entry name" value="Imidazole glycerol phosphate synthase subunit HisH"/>
    <property type="match status" value="1"/>
</dbReference>
<keyword evidence="6" id="KW-0378">Hydrolase</keyword>
<evidence type="ECO:0000256" key="4">
    <source>
        <dbReference type="ARBA" id="ARBA00022490"/>
    </source>
</evidence>
<comment type="catalytic activity">
    <reaction evidence="11">
        <text>L-glutamine + H2O = L-glutamate + NH4(+)</text>
        <dbReference type="Rhea" id="RHEA:15889"/>
        <dbReference type="ChEBI" id="CHEBI:15377"/>
        <dbReference type="ChEBI" id="CHEBI:28938"/>
        <dbReference type="ChEBI" id="CHEBI:29985"/>
        <dbReference type="ChEBI" id="CHEBI:58359"/>
        <dbReference type="EC" id="3.5.1.2"/>
    </reaction>
</comment>
<keyword evidence="13" id="KW-0808">Transferase</keyword>
<keyword evidence="5" id="KW-0028">Amino-acid biosynthesis</keyword>
<dbReference type="InterPro" id="IPR029062">
    <property type="entry name" value="Class_I_gatase-like"/>
</dbReference>
<evidence type="ECO:0000256" key="3">
    <source>
        <dbReference type="ARBA" id="ARBA00011152"/>
    </source>
</evidence>
<evidence type="ECO:0000256" key="8">
    <source>
        <dbReference type="ARBA" id="ARBA00023102"/>
    </source>
</evidence>
<comment type="pathway">
    <text evidence="2">Amino-acid biosynthesis; L-histidine biosynthesis; L-histidine from 5-phospho-alpha-D-ribose 1-diphosphate: step 5/9.</text>
</comment>
<evidence type="ECO:0000256" key="6">
    <source>
        <dbReference type="ARBA" id="ARBA00022801"/>
    </source>
</evidence>
<dbReference type="InterPro" id="IPR017926">
    <property type="entry name" value="GATASE"/>
</dbReference>
<dbReference type="PROSITE" id="PS51273">
    <property type="entry name" value="GATASE_TYPE_1"/>
    <property type="match status" value="1"/>
</dbReference>
<accession>A0A3B1CXU5</accession>
<evidence type="ECO:0000259" key="12">
    <source>
        <dbReference type="Pfam" id="PF00117"/>
    </source>
</evidence>
<reference evidence="13" key="1">
    <citation type="submission" date="2018-06" db="EMBL/GenBank/DDBJ databases">
        <authorList>
            <person name="Zhirakovskaya E."/>
        </authorList>
    </citation>
    <scope>NUCLEOTIDE SEQUENCE</scope>
</reference>
<dbReference type="GO" id="GO:0004359">
    <property type="term" value="F:glutaminase activity"/>
    <property type="evidence" value="ECO:0007669"/>
    <property type="project" value="UniProtKB-EC"/>
</dbReference>